<keyword evidence="2" id="KW-1185">Reference proteome</keyword>
<reference evidence="1" key="1">
    <citation type="submission" date="2023-04" db="EMBL/GenBank/DDBJ databases">
        <title>Ambrosiozyma monospora NBRC 10751.</title>
        <authorList>
            <person name="Ichikawa N."/>
            <person name="Sato H."/>
            <person name="Tonouchi N."/>
        </authorList>
    </citation>
    <scope>NUCLEOTIDE SEQUENCE</scope>
    <source>
        <strain evidence="1">NBRC 10751</strain>
    </source>
</reference>
<sequence length="172" mass="19390">MPLQTLDSLTVLGVQFDFHECSSLILGHNVWSNLKSRKSISYCHDHQDEPEIIYKHKLPHYQLTQTVSIDEQDDHDHDTTAEDDSQSDFGYQYSSSSEVGCFIDLVSSLPFELQRIILGNVLMNMKIVSTPKTPQQVLEFASLLLIAPHSEFSITVGVKMELIVQSLYTAGC</sequence>
<evidence type="ECO:0000313" key="2">
    <source>
        <dbReference type="Proteomes" id="UP001165064"/>
    </source>
</evidence>
<dbReference type="Proteomes" id="UP001165064">
    <property type="component" value="Unassembled WGS sequence"/>
</dbReference>
<protein>
    <submittedName>
        <fullName evidence="1">Unnamed protein product</fullName>
    </submittedName>
</protein>
<accession>A0ACB5TUV5</accession>
<evidence type="ECO:0000313" key="1">
    <source>
        <dbReference type="EMBL" id="GME95840.1"/>
    </source>
</evidence>
<dbReference type="EMBL" id="BSXS01009556">
    <property type="protein sequence ID" value="GME95840.1"/>
    <property type="molecule type" value="Genomic_DNA"/>
</dbReference>
<gene>
    <name evidence="1" type="ORF">Amon02_000983100</name>
</gene>
<name>A0ACB5TUV5_AMBMO</name>
<comment type="caution">
    <text evidence="1">The sequence shown here is derived from an EMBL/GenBank/DDBJ whole genome shotgun (WGS) entry which is preliminary data.</text>
</comment>
<proteinExistence type="predicted"/>
<organism evidence="1 2">
    <name type="scientific">Ambrosiozyma monospora</name>
    <name type="common">Yeast</name>
    <name type="synonym">Endomycopsis monosporus</name>
    <dbReference type="NCBI Taxonomy" id="43982"/>
    <lineage>
        <taxon>Eukaryota</taxon>
        <taxon>Fungi</taxon>
        <taxon>Dikarya</taxon>
        <taxon>Ascomycota</taxon>
        <taxon>Saccharomycotina</taxon>
        <taxon>Pichiomycetes</taxon>
        <taxon>Pichiales</taxon>
        <taxon>Pichiaceae</taxon>
        <taxon>Ambrosiozyma</taxon>
    </lineage>
</organism>